<keyword evidence="2" id="KW-1185">Reference proteome</keyword>
<gene>
    <name evidence="1" type="ORF">J4032_28855</name>
</gene>
<protein>
    <submittedName>
        <fullName evidence="1">DUF2180 family protein</fullName>
    </submittedName>
</protein>
<evidence type="ECO:0000313" key="2">
    <source>
        <dbReference type="Proteomes" id="UP000828924"/>
    </source>
</evidence>
<sequence length="68" mass="7075">MLCFDCAQRGGEEPAVAVCQECGAGLCPAHTTAVAQLVHRAAGMGPVSSSVPGRRMTCRDCRLARRSA</sequence>
<dbReference type="Proteomes" id="UP000828924">
    <property type="component" value="Chromosome"/>
</dbReference>
<reference evidence="1 2" key="1">
    <citation type="submission" date="2021-03" db="EMBL/GenBank/DDBJ databases">
        <title>Complete genome of Streptomyces formicae strain 1H-GS9 (DSM 100524).</title>
        <authorList>
            <person name="Atanasov K.E."/>
            <person name="Altabella T."/>
            <person name="Ferrer A."/>
        </authorList>
    </citation>
    <scope>NUCLEOTIDE SEQUENCE [LARGE SCALE GENOMIC DNA]</scope>
    <source>
        <strain evidence="1 2">1H-GS9</strain>
    </source>
</reference>
<name>A0ABY3WQL4_9ACTN</name>
<organism evidence="1 2">
    <name type="scientific">Streptomyces formicae</name>
    <dbReference type="NCBI Taxonomy" id="1616117"/>
    <lineage>
        <taxon>Bacteria</taxon>
        <taxon>Bacillati</taxon>
        <taxon>Actinomycetota</taxon>
        <taxon>Actinomycetes</taxon>
        <taxon>Kitasatosporales</taxon>
        <taxon>Streptomycetaceae</taxon>
        <taxon>Streptomyces</taxon>
    </lineage>
</organism>
<dbReference type="InterPro" id="IPR017211">
    <property type="entry name" value="UCP037465_Znf"/>
</dbReference>
<accession>A0ABY3WQL4</accession>
<evidence type="ECO:0000313" key="1">
    <source>
        <dbReference type="EMBL" id="UNM14941.1"/>
    </source>
</evidence>
<dbReference type="Pfam" id="PF09947">
    <property type="entry name" value="DUF2180"/>
    <property type="match status" value="1"/>
</dbReference>
<dbReference type="RefSeq" id="WP_242335655.1">
    <property type="nucleotide sequence ID" value="NZ_CP071872.1"/>
</dbReference>
<dbReference type="EMBL" id="CP071872">
    <property type="protein sequence ID" value="UNM14941.1"/>
    <property type="molecule type" value="Genomic_DNA"/>
</dbReference>
<proteinExistence type="predicted"/>